<keyword evidence="5" id="KW-1185">Reference proteome</keyword>
<feature type="region of interest" description="Disordered" evidence="2">
    <location>
        <begin position="1591"/>
        <end position="1631"/>
    </location>
</feature>
<gene>
    <name evidence="4" type="ORF">EVOR1521_LOCUS18815</name>
</gene>
<dbReference type="Pfam" id="PF20209">
    <property type="entry name" value="DUF6570"/>
    <property type="match status" value="1"/>
</dbReference>
<evidence type="ECO:0000313" key="4">
    <source>
        <dbReference type="EMBL" id="CAJ1394077.1"/>
    </source>
</evidence>
<reference evidence="4" key="1">
    <citation type="submission" date="2023-08" db="EMBL/GenBank/DDBJ databases">
        <authorList>
            <person name="Chen Y."/>
            <person name="Shah S."/>
            <person name="Dougan E. K."/>
            <person name="Thang M."/>
            <person name="Chan C."/>
        </authorList>
    </citation>
    <scope>NUCLEOTIDE SEQUENCE</scope>
</reference>
<feature type="domain" description="C2H2-type" evidence="3">
    <location>
        <begin position="281"/>
        <end position="303"/>
    </location>
</feature>
<dbReference type="PROSITE" id="PS50157">
    <property type="entry name" value="ZINC_FINGER_C2H2_2"/>
    <property type="match status" value="1"/>
</dbReference>
<dbReference type="InterPro" id="IPR025476">
    <property type="entry name" value="Helitron_helicase-like"/>
</dbReference>
<sequence length="2180" mass="238491">RAVPIHADCAEAARELYARIQADPCYIQGAWTPAQWAAICDAFELDLALPMRHPDTATCVLSRAYARNTIRVNVPSGLFLEATLHVERFLCTEPCRARTRPVADIRAFFRSVTLVGSRRNPAIRYAGTLFCLPQDLPAEPAELLWERLRQTPAIASGSLPIAAFRALWMALLAQIADRPGAPSVKLVLHTMSCTVPATVAFDAALELAPLQVQPPTADGMPQAWHAFRTRWLSPRDLPGQPFHPDGHSHASAPAAVEPRAYDADEHRDLAPRSCPEPSLPWLCRFCSSSFSDSSDFQDHLRTHHQCDLCTYPALLRASLATRFPTPADPRLLRRTLASYRDTLAATLVKTVTPCASCATVPDMHGSATFDLRDGTFDLAGLHDLLSVGAYCARYTALLPLGLPCDFVGLQPEALSRASVPAPAIANIPLQPLPTNRWILFLPSPAAVDAWTEAAADCGRSLPVCLCHACVIAWRCRAPRLPGVGLANGNLHLPAPPELQGLTEAELLFIARGFTVVKLKSLPAKGPPEARQRALLGNVISFPQDAAQLVHALPRSAASVAEMLSVFFPPEDANSLRHIPEFIVRQARVRAALLWLQKHNPFYAPVALDEEALETLPQEAVPAALLQAARPLPPEDAPTAHEGPAEAVCACPFPRDGGCACSQRSCEGEATHPLARWQHALTAVEDAAATLAEAPGGPLQDFVVSTAVAATTSLLAPAAADMTHTDAVQDANVFAVVPHGTVPLSAFDPAYWTFCFPHLFPYGEPTEQTTRTVHLPDRDWARMLLSTEDRTSEQYPWRLDHSFIAVVFAVLHRRALMRAVRAKLSSPTFQRTVQDLQSLRSVDFAAVYETLGEHGGVPQALSHPHVSAQMKNLLRTLRLVTAQVPCTDGARHAMRHEINALQLYFGFPCLFIALNPCDTRHPLTFKMQMLNMQQWELPLPRMDEYLCAALREADLPHLNLPVATAHEGVFGPVAAFYGVTEPQLRGSLHLHMLVHLHGASGPQEVLSRFQQNLPALRQALMAWAATLQQCSLEAIPEVLGMPAARDALRALQPLPFSHAHRQALGPACHDFVSSAAKHWFAADPARALEAEQSASGCWYDPFADLAATRPACLPWPRDYLATHESSPAASDWTAMLLYDVRRTAVQCALHECRPRTCWKGWLGRIRFCRLGFWHWRHVSDAAHPRAWRRMHGAALQPTGCTIGTTPPTRGLLAPERHHPYFTKINLAILAATKSNHDVSILLRGPPADLPNDYDTFLQFMLGSVRSTAFYITAYTSKVQPQLTNLWLLLQSGQATLEAELRDLPDPLPSLQHASKVFNRMISACQKRVHKSMPEMVQFLLRQPEAYKSHTFVPLFLTDLLRQAAALLQPEDQAASSPSNVVLLPATAGPDPTHPGTSGPVRPVPLVPQSTDYLCRGPDLAAWPLYFYVAGVRRVRRRDVPDDAAVVPFDCQHPLASSCVQVVALHTPWAVPRFIGSSLPDPSADVDRFAQVMLLLLKPWRRPDLRDLLPPVARDTSLPASSWATALAEYELSLCLPAPSPEAPLPCRGQPFSPRYWTQRAAHILQNARNLTGAPVDTNAAALRVNPDAAAGCEDSIELPPIDPSRPANRAPFEQPSDTDDDPEEAEQLPEFVPRAVPVLTWHDVSNMSRGAFSTRSIPDPYRDSFLATHAPASLFQAVLPRPAPEAAVPIRAPANALRRGELNWDAVVAAWESEQALTASDARQLPLRAADVFTTEQLLADWLYVWMLFLDECSMVPAETMGLAELSTRSIERASACIALETSFSSLLCLPPALQTPSSPRATMIPTHGSAGDRIGCRRCHAVWTQFTKCICLDYSHRCRGDLADIIATLRTSPSGLSEQQWRLLQSRVLRKDDARLRHERFAAPTAVLGVLRHAVRAALTPARAHALAASAGRRLCILPASDIIRGDDGVLARDPSFAHRCLAVHSLSATKNLPGFLFLWLGCELLLEEKLCDDLGLVRGCRVTLVDIIPSEGQVLGSHDPSLSPFVLASCPAGLVVRLPGATWIKDPTLGPGAFFISPRTRSWRFGPGANETDFQPATVARTQLPFTNCVAFTAYGLQGATVPGLIADLAAPPKMPREEFWMALYVLLSRVTHLDHLLLFRLPSPAQCSGGPPASVQAEISRLRAIQEATLRGLAEDTRARGLHALYESVVQPLLPQRA</sequence>
<evidence type="ECO:0000259" key="3">
    <source>
        <dbReference type="PROSITE" id="PS50157"/>
    </source>
</evidence>
<dbReference type="InterPro" id="IPR046700">
    <property type="entry name" value="DUF6570"/>
</dbReference>
<evidence type="ECO:0000313" key="5">
    <source>
        <dbReference type="Proteomes" id="UP001178507"/>
    </source>
</evidence>
<protein>
    <recommendedName>
        <fullName evidence="3">C2H2-type domain-containing protein</fullName>
    </recommendedName>
</protein>
<keyword evidence="1" id="KW-0479">Metal-binding</keyword>
<evidence type="ECO:0000256" key="1">
    <source>
        <dbReference type="PROSITE-ProRule" id="PRU00042"/>
    </source>
</evidence>
<evidence type="ECO:0000256" key="2">
    <source>
        <dbReference type="SAM" id="MobiDB-lite"/>
    </source>
</evidence>
<proteinExistence type="predicted"/>
<name>A0AA36IV50_9DINO</name>
<organism evidence="4 5">
    <name type="scientific">Effrenium voratum</name>
    <dbReference type="NCBI Taxonomy" id="2562239"/>
    <lineage>
        <taxon>Eukaryota</taxon>
        <taxon>Sar</taxon>
        <taxon>Alveolata</taxon>
        <taxon>Dinophyceae</taxon>
        <taxon>Suessiales</taxon>
        <taxon>Symbiodiniaceae</taxon>
        <taxon>Effrenium</taxon>
    </lineage>
</organism>
<dbReference type="GO" id="GO:0008270">
    <property type="term" value="F:zinc ion binding"/>
    <property type="evidence" value="ECO:0007669"/>
    <property type="project" value="UniProtKB-KW"/>
</dbReference>
<dbReference type="Proteomes" id="UP001178507">
    <property type="component" value="Unassembled WGS sequence"/>
</dbReference>
<accession>A0AA36IV50</accession>
<comment type="caution">
    <text evidence="4">The sequence shown here is derived from an EMBL/GenBank/DDBJ whole genome shotgun (WGS) entry which is preliminary data.</text>
</comment>
<dbReference type="Pfam" id="PF14214">
    <property type="entry name" value="Helitron_like_N"/>
    <property type="match status" value="1"/>
</dbReference>
<keyword evidence="1" id="KW-0862">Zinc</keyword>
<dbReference type="InterPro" id="IPR013087">
    <property type="entry name" value="Znf_C2H2_type"/>
</dbReference>
<feature type="non-terminal residue" evidence="4">
    <location>
        <position position="1"/>
    </location>
</feature>
<feature type="compositionally biased region" description="Acidic residues" evidence="2">
    <location>
        <begin position="1615"/>
        <end position="1626"/>
    </location>
</feature>
<keyword evidence="1" id="KW-0863">Zinc-finger</keyword>
<dbReference type="EMBL" id="CAUJNA010002746">
    <property type="protein sequence ID" value="CAJ1394077.1"/>
    <property type="molecule type" value="Genomic_DNA"/>
</dbReference>